<evidence type="ECO:0000256" key="3">
    <source>
        <dbReference type="ARBA" id="ARBA00022448"/>
    </source>
</evidence>
<dbReference type="Proteomes" id="UP001164965">
    <property type="component" value="Chromosome"/>
</dbReference>
<evidence type="ECO:0000256" key="5">
    <source>
        <dbReference type="ARBA" id="ARBA00022692"/>
    </source>
</evidence>
<evidence type="ECO:0000256" key="8">
    <source>
        <dbReference type="ARBA" id="ARBA00023010"/>
    </source>
</evidence>
<feature type="region of interest" description="Disordered" evidence="10">
    <location>
        <begin position="84"/>
        <end position="120"/>
    </location>
</feature>
<accession>A0ABY6P4K4</accession>
<dbReference type="Pfam" id="PF02699">
    <property type="entry name" value="YajC"/>
    <property type="match status" value="1"/>
</dbReference>
<evidence type="ECO:0000256" key="7">
    <source>
        <dbReference type="ARBA" id="ARBA00022989"/>
    </source>
</evidence>
<dbReference type="EMBL" id="CP110615">
    <property type="protein sequence ID" value="UZJ26098.1"/>
    <property type="molecule type" value="Genomic_DNA"/>
</dbReference>
<evidence type="ECO:0000256" key="4">
    <source>
        <dbReference type="ARBA" id="ARBA00022475"/>
    </source>
</evidence>
<sequence length="120" mass="13134">MNALLPILLVAFLGIMYMASRRQKKEAKAVSDMQDALTAGDEVMTTSGLHGTIVDLDEDTVDLEVAPGVVTTWNRLAIRSRVTVDASEDEVEDEDLEDDQVEDQPAVEAYEPAAPSLRKD</sequence>
<keyword evidence="9" id="KW-0472">Membrane</keyword>
<reference evidence="11" key="1">
    <citation type="submission" date="2022-10" db="EMBL/GenBank/DDBJ databases">
        <title>Rhodococcus sp.75.</title>
        <authorList>
            <person name="Sun M."/>
        </authorList>
    </citation>
    <scope>NUCLEOTIDE SEQUENCE</scope>
    <source>
        <strain evidence="11">75</strain>
    </source>
</reference>
<keyword evidence="4" id="KW-1003">Cell membrane</keyword>
<dbReference type="InterPro" id="IPR003849">
    <property type="entry name" value="Preprotein_translocase_YajC"/>
</dbReference>
<dbReference type="NCBIfam" id="TIGR00739">
    <property type="entry name" value="yajC"/>
    <property type="match status" value="1"/>
</dbReference>
<keyword evidence="3" id="KW-0813">Transport</keyword>
<organism evidence="11 12">
    <name type="scientific">Rhodococcus antarcticus</name>
    <dbReference type="NCBI Taxonomy" id="2987751"/>
    <lineage>
        <taxon>Bacteria</taxon>
        <taxon>Bacillati</taxon>
        <taxon>Actinomycetota</taxon>
        <taxon>Actinomycetes</taxon>
        <taxon>Mycobacteriales</taxon>
        <taxon>Nocardiaceae</taxon>
        <taxon>Rhodococcus</taxon>
    </lineage>
</organism>
<keyword evidence="8" id="KW-0811">Translocation</keyword>
<dbReference type="PANTHER" id="PTHR33909:SF1">
    <property type="entry name" value="SEC TRANSLOCON ACCESSORY COMPLEX SUBUNIT YAJC"/>
    <property type="match status" value="1"/>
</dbReference>
<evidence type="ECO:0000256" key="10">
    <source>
        <dbReference type="SAM" id="MobiDB-lite"/>
    </source>
</evidence>
<dbReference type="RefSeq" id="WP_265384202.1">
    <property type="nucleotide sequence ID" value="NZ_CP110615.1"/>
</dbReference>
<evidence type="ECO:0000256" key="6">
    <source>
        <dbReference type="ARBA" id="ARBA00022927"/>
    </source>
</evidence>
<evidence type="ECO:0000313" key="12">
    <source>
        <dbReference type="Proteomes" id="UP001164965"/>
    </source>
</evidence>
<protein>
    <submittedName>
        <fullName evidence="11">Preprotein translocase subunit YajC</fullName>
    </submittedName>
</protein>
<keyword evidence="6" id="KW-0653">Protein transport</keyword>
<evidence type="ECO:0000256" key="9">
    <source>
        <dbReference type="ARBA" id="ARBA00023136"/>
    </source>
</evidence>
<keyword evidence="12" id="KW-1185">Reference proteome</keyword>
<dbReference type="PANTHER" id="PTHR33909">
    <property type="entry name" value="SEC TRANSLOCON ACCESSORY COMPLEX SUBUNIT YAJC"/>
    <property type="match status" value="1"/>
</dbReference>
<keyword evidence="5" id="KW-0812">Transmembrane</keyword>
<gene>
    <name evidence="11" type="primary">yajC</name>
    <name evidence="11" type="ORF">RHODO2019_06665</name>
</gene>
<evidence type="ECO:0000256" key="1">
    <source>
        <dbReference type="ARBA" id="ARBA00004162"/>
    </source>
</evidence>
<dbReference type="SMART" id="SM01323">
    <property type="entry name" value="YajC"/>
    <property type="match status" value="1"/>
</dbReference>
<comment type="subcellular location">
    <subcellularLocation>
        <location evidence="1">Cell membrane</location>
        <topology evidence="1">Single-pass membrane protein</topology>
    </subcellularLocation>
</comment>
<evidence type="ECO:0000256" key="2">
    <source>
        <dbReference type="ARBA" id="ARBA00006742"/>
    </source>
</evidence>
<keyword evidence="7" id="KW-1133">Transmembrane helix</keyword>
<name>A0ABY6P4K4_9NOCA</name>
<feature type="compositionally biased region" description="Acidic residues" evidence="10">
    <location>
        <begin position="86"/>
        <end position="102"/>
    </location>
</feature>
<evidence type="ECO:0000313" key="11">
    <source>
        <dbReference type="EMBL" id="UZJ26098.1"/>
    </source>
</evidence>
<proteinExistence type="inferred from homology"/>
<comment type="similarity">
    <text evidence="2">Belongs to the YajC family.</text>
</comment>